<reference evidence="3 4" key="1">
    <citation type="journal article" date="2016" name="Nat. Commun.">
        <title>Thousands of microbial genomes shed light on interconnected biogeochemical processes in an aquifer system.</title>
        <authorList>
            <person name="Anantharaman K."/>
            <person name="Brown C.T."/>
            <person name="Hug L.A."/>
            <person name="Sharon I."/>
            <person name="Castelle C.J."/>
            <person name="Probst A.J."/>
            <person name="Thomas B.C."/>
            <person name="Singh A."/>
            <person name="Wilkins M.J."/>
            <person name="Karaoz U."/>
            <person name="Brodie E.L."/>
            <person name="Williams K.H."/>
            <person name="Hubbard S.S."/>
            <person name="Banfield J.F."/>
        </authorList>
    </citation>
    <scope>NUCLEOTIDE SEQUENCE [LARGE SCALE GENOMIC DNA]</scope>
</reference>
<dbReference type="NCBIfam" id="TIGR04183">
    <property type="entry name" value="Por_Secre_tail"/>
    <property type="match status" value="1"/>
</dbReference>
<dbReference type="Proteomes" id="UP000179243">
    <property type="component" value="Unassembled WGS sequence"/>
</dbReference>
<protein>
    <recommendedName>
        <fullName evidence="2">Secretion system C-terminal sorting domain-containing protein</fullName>
    </recommendedName>
</protein>
<sequence>MVYILLYFIYIMRHFIVFAGLILSVNIFAARTVMGFDPPDQAFVFRDSSLTADTLIIINSGSFTAVNSTIALNCLFVLNSGTMEVRSCHFSIDGPLVAGGNSRAFIYDSVIIRGNIIGFEQAVMVFDSATLIMPTTYVGQYSINGSNQANITIQNSLLDVGLVKLGGGLVDSARITHRNNRFNKPGGLSMTFGMSGNSTLIAEDCEYGFELPIWHSCSISIKNINSAVIWFSIPESASVTIVFPDPDYPTVPGASAVDSFSFNSGVNGLADIPYKVEVRSVPLVFWCLLPQSGSSATINNSFIRACGIQYFGSGTDTVQGLYNDSLYAAATMPISDRTLVMNNSLVDAWTLYPMDSVTLVIKDCIFGEMLAFQKCHVIIENSECDGTGGYFGGEQSSRIDVYNSTIRDIEENTPIVHKQTSVLRLFNSEVIGPITLSQSSRILLASSRYDTDPAVNDQAYFLAASIDTVAVEGNTAAVIGSIKEFAGPQSTTAFSGLIFQYDSAGGGTVLIEDISKNGVVDADTLYVWDRSGVEEGAYNLHAGIKVDGDTVISLSRAVLLPQRVSVEAIFAGEAGPELSCYPNPFNPSTTIHIQTKVKGLKSKIVADIFDLRGRCVETVHRTVSANDMGHMTIVWDASNHPSNVYIVQAEVGGKVLTKRIVLIK</sequence>
<dbReference type="Pfam" id="PF18962">
    <property type="entry name" value="Por_Secre_tail"/>
    <property type="match status" value="1"/>
</dbReference>
<dbReference type="SUPFAM" id="SSF51126">
    <property type="entry name" value="Pectin lyase-like"/>
    <property type="match status" value="1"/>
</dbReference>
<proteinExistence type="predicted"/>
<feature type="domain" description="Secretion system C-terminal sorting" evidence="2">
    <location>
        <begin position="581"/>
        <end position="661"/>
    </location>
</feature>
<dbReference type="AlphaFoldDB" id="A0A1F7FHY9"/>
<dbReference type="InterPro" id="IPR026444">
    <property type="entry name" value="Secre_tail"/>
</dbReference>
<feature type="transmembrane region" description="Helical" evidence="1">
    <location>
        <begin position="7"/>
        <end position="29"/>
    </location>
</feature>
<comment type="caution">
    <text evidence="3">The sequence shown here is derived from an EMBL/GenBank/DDBJ whole genome shotgun (WGS) entry which is preliminary data.</text>
</comment>
<accession>A0A1F7FHY9</accession>
<gene>
    <name evidence="3" type="ORF">A2519_08720</name>
</gene>
<keyword evidence="1" id="KW-0812">Transmembrane</keyword>
<evidence type="ECO:0000313" key="3">
    <source>
        <dbReference type="EMBL" id="OGK06344.1"/>
    </source>
</evidence>
<keyword evidence="1" id="KW-0472">Membrane</keyword>
<dbReference type="EMBL" id="MFYX01000033">
    <property type="protein sequence ID" value="OGK06344.1"/>
    <property type="molecule type" value="Genomic_DNA"/>
</dbReference>
<name>A0A1F7FHY9_UNCRA</name>
<evidence type="ECO:0000256" key="1">
    <source>
        <dbReference type="SAM" id="Phobius"/>
    </source>
</evidence>
<organism evidence="3 4">
    <name type="scientific">Candidatus Raymondbacteria bacterium RIFOXYD12_FULL_49_13</name>
    <dbReference type="NCBI Taxonomy" id="1817890"/>
    <lineage>
        <taxon>Bacteria</taxon>
        <taxon>Raymondiibacteriota</taxon>
    </lineage>
</organism>
<dbReference type="InterPro" id="IPR011050">
    <property type="entry name" value="Pectin_lyase_fold/virulence"/>
</dbReference>
<keyword evidence="1" id="KW-1133">Transmembrane helix</keyword>
<evidence type="ECO:0000259" key="2">
    <source>
        <dbReference type="Pfam" id="PF18962"/>
    </source>
</evidence>
<evidence type="ECO:0000313" key="4">
    <source>
        <dbReference type="Proteomes" id="UP000179243"/>
    </source>
</evidence>